<evidence type="ECO:0008006" key="3">
    <source>
        <dbReference type="Google" id="ProtNLM"/>
    </source>
</evidence>
<accession>A0A1F8AUV3</accession>
<dbReference type="Proteomes" id="UP000178603">
    <property type="component" value="Unassembled WGS sequence"/>
</dbReference>
<dbReference type="Gene3D" id="1.10.1220.10">
    <property type="entry name" value="Met repressor-like"/>
    <property type="match status" value="1"/>
</dbReference>
<protein>
    <recommendedName>
        <fullName evidence="3">Ribbon-helix-helix protein CopG domain-containing protein</fullName>
    </recommendedName>
</protein>
<dbReference type="AlphaFoldDB" id="A0A1F8AUV3"/>
<name>A0A1F8AUV3_9BACT</name>
<sequence length="105" mass="12109">MQKITYRIPSEEDNLTSLVEAKKALGPKQRVGFIIPKRILDELEKITSNRGRSQFVSSALAKSIDEIKKSEKLKELAKKYEDFSKESKEIAKDWHGLDLSDWDEI</sequence>
<evidence type="ECO:0000313" key="1">
    <source>
        <dbReference type="EMBL" id="OGM55279.1"/>
    </source>
</evidence>
<reference evidence="1 2" key="1">
    <citation type="journal article" date="2016" name="Nat. Commun.">
        <title>Thousands of microbial genomes shed light on interconnected biogeochemical processes in an aquifer system.</title>
        <authorList>
            <person name="Anantharaman K."/>
            <person name="Brown C.T."/>
            <person name="Hug L.A."/>
            <person name="Sharon I."/>
            <person name="Castelle C.J."/>
            <person name="Probst A.J."/>
            <person name="Thomas B.C."/>
            <person name="Singh A."/>
            <person name="Wilkins M.J."/>
            <person name="Karaoz U."/>
            <person name="Brodie E.L."/>
            <person name="Williams K.H."/>
            <person name="Hubbard S.S."/>
            <person name="Banfield J.F."/>
        </authorList>
    </citation>
    <scope>NUCLEOTIDE SEQUENCE [LARGE SCALE GENOMIC DNA]</scope>
</reference>
<gene>
    <name evidence="1" type="ORF">A3E44_03270</name>
</gene>
<dbReference type="GO" id="GO:0006355">
    <property type="term" value="P:regulation of DNA-templated transcription"/>
    <property type="evidence" value="ECO:0007669"/>
    <property type="project" value="InterPro"/>
</dbReference>
<dbReference type="InterPro" id="IPR013321">
    <property type="entry name" value="Arc_rbn_hlx_hlx"/>
</dbReference>
<evidence type="ECO:0000313" key="2">
    <source>
        <dbReference type="Proteomes" id="UP000178603"/>
    </source>
</evidence>
<organism evidence="1 2">
    <name type="scientific">Candidatus Woesebacteria bacterium RIFCSPHIGHO2_12_FULL_41_24</name>
    <dbReference type="NCBI Taxonomy" id="1802510"/>
    <lineage>
        <taxon>Bacteria</taxon>
        <taxon>Candidatus Woeseibacteriota</taxon>
    </lineage>
</organism>
<comment type="caution">
    <text evidence="1">The sequence shown here is derived from an EMBL/GenBank/DDBJ whole genome shotgun (WGS) entry which is preliminary data.</text>
</comment>
<dbReference type="EMBL" id="MGGW01000004">
    <property type="protein sequence ID" value="OGM55279.1"/>
    <property type="molecule type" value="Genomic_DNA"/>
</dbReference>
<proteinExistence type="predicted"/>